<dbReference type="OMA" id="RNICKER"/>
<dbReference type="KEGG" id="spu:100891077"/>
<dbReference type="InParanoid" id="A0A7M7NNV9"/>
<dbReference type="EnsemblMetazoa" id="XM_030983392">
    <property type="protein sequence ID" value="XP_030839252"/>
    <property type="gene ID" value="LOC115923129"/>
</dbReference>
<sequence length="1329" mass="150069">MAANFVFIIFSGQGSTRFPYSERCFICNEDINFDERHPSRQQTIHRASTITLKKSLLRIASERKDSIGMAVKGRLEGMADLVAEEAVYHNKCYCSMYNVPGQSNKPGRPVDSCKENAFYQLCGWIDSEMESGVYSVAQLHEQMKAIVGDEIPVYHERYLKEALERYYGDSIFITNQERKKDVVCFRSCTASIIRDYHEMKTDDEDAKKRAIIKTAASLIINDIKCLNFNKDDFPSLKEMTSIYELPDSLELMLTCLMPHSFVRRNVAGQNIISSQRPRSSKMPFQLGMSLYLDHKFGSNKLIDVMHRLGVCESQKETVNYKYTYIDLTNNTNAASMAVLEKQVEQHIGDNMDHDLITLDGKSGFHAMGQIKVTTPENANALEVDENRKLQRKPIVKSNTLANMEGLQNYVPQRTNALLDTKLIKYEELQHKIPERSIPTDASVIDWYNGWVEGRTVHPNFMGFMHQKYNGLALKSSIEFLRIINANPNDMQTIYTTIMKAIKGTYQSPAIITFDLPLFIKASQIVKEQKLDVVVRLGGFHFLKSYLGCIGYIMEGSGLAEAMEVVYGPNTVKYILKGAAYSKALRAHFLTDAALVQHMMGESDSESLDERLKDLQQMSRTAKLWVLYHQLVRTAQDFILAERLHDWHGHLNAVSKMIGIFAAAGHGQYAKFGRMYLQEMLRLPEDYPRVYEAFMEGNHTTRYSDEQFSGQFSDQTIEETLMRKAKSNGGLTRGRMRNENSVKVWAGTFSHLKLLGDLMEEMIGGKRSKRTHTDLGAKRLEKDSQYVKSISAWFSTHNPFIEVKDPNTITSLSSGVITTDKAVVNCDDAVRIGHEMQADLDNESPVKSIRTSKKCKNLADLQKKVKVGDKKIYIEKTLLFNRLIIMAERDEGIEHIFKFELTPVPTSLFTMDRMMRKPKKHEFGKMLKEAATKLDFDIDNKMHVVDGGWLLHQVKWSSGATIKTIVDTYVRYVQNKFKDATVVFDGYGEESSTKDHEHMRRMAGKKISPDMSVTPELTISCDREVFLANEKSKGALITMISAEMASRNITVRQAKDDGDTLIVKSAMDLVESVNSPVVVVAQDTDILILLCYHRPVNCTNLYLQADFDGLYDISSIDIGDQEEFLFKYGWSGNDTVSCIHGHTKCALYKCKFPASVITAFTSNTSTDSTVRTAGLRAMQITYGCGDTPLEKSRYLKFKKQAAKGKIDPDRLPPTEDATAQHSLRVHLQVVVWKHLDTAILDPKGRGWELDSNRKLRPKMLSVGIAPDNLLKGICCNCKEGERQCQTMKCSCMKAGMSCVSACGVCCGHCSNGTDSIDAEEVIGSDEEETD</sequence>
<dbReference type="RefSeq" id="XP_030839252.1">
    <property type="nucleotide sequence ID" value="XM_030983392.1"/>
</dbReference>
<accession>A0A7M7NNV9</accession>
<reference evidence="2" key="1">
    <citation type="submission" date="2015-02" db="EMBL/GenBank/DDBJ databases">
        <title>Genome sequencing for Strongylocentrotus purpuratus.</title>
        <authorList>
            <person name="Murali S."/>
            <person name="Liu Y."/>
            <person name="Vee V."/>
            <person name="English A."/>
            <person name="Wang M."/>
            <person name="Skinner E."/>
            <person name="Han Y."/>
            <person name="Muzny D.M."/>
            <person name="Worley K.C."/>
            <person name="Gibbs R.A."/>
        </authorList>
    </citation>
    <scope>NUCLEOTIDE SEQUENCE</scope>
</reference>
<dbReference type="GeneID" id="100891077"/>
<evidence type="ECO:0000313" key="1">
    <source>
        <dbReference type="EnsemblMetazoa" id="XP_030839252"/>
    </source>
</evidence>
<evidence type="ECO:0000313" key="2">
    <source>
        <dbReference type="Proteomes" id="UP000007110"/>
    </source>
</evidence>
<dbReference type="GeneID" id="115923129"/>
<reference evidence="1" key="2">
    <citation type="submission" date="2021-01" db="UniProtKB">
        <authorList>
            <consortium name="EnsemblMetazoa"/>
        </authorList>
    </citation>
    <scope>IDENTIFICATION</scope>
</reference>
<dbReference type="Proteomes" id="UP000007110">
    <property type="component" value="Unassembled WGS sequence"/>
</dbReference>
<dbReference type="KEGG" id="spu:115923129"/>
<keyword evidence="2" id="KW-1185">Reference proteome</keyword>
<dbReference type="RefSeq" id="XP_030839253.1">
    <property type="nucleotide sequence ID" value="XM_030983393.1"/>
</dbReference>
<dbReference type="PANTHER" id="PTHR46704:SF1">
    <property type="entry name" value="TELOMERE LENGTH REGULATION PROTEIN TEL2 HOMOLOG"/>
    <property type="match status" value="1"/>
</dbReference>
<dbReference type="OrthoDB" id="6753017at2759"/>
<dbReference type="PANTHER" id="PTHR46704">
    <property type="entry name" value="CXC DOMAIN-CONTAINING PROTEIN-RELATED"/>
    <property type="match status" value="1"/>
</dbReference>
<evidence type="ECO:0008006" key="3">
    <source>
        <dbReference type="Google" id="ProtNLM"/>
    </source>
</evidence>
<organism evidence="1 2">
    <name type="scientific">Strongylocentrotus purpuratus</name>
    <name type="common">Purple sea urchin</name>
    <dbReference type="NCBI Taxonomy" id="7668"/>
    <lineage>
        <taxon>Eukaryota</taxon>
        <taxon>Metazoa</taxon>
        <taxon>Echinodermata</taxon>
        <taxon>Eleutherozoa</taxon>
        <taxon>Echinozoa</taxon>
        <taxon>Echinoidea</taxon>
        <taxon>Euechinoidea</taxon>
        <taxon>Echinacea</taxon>
        <taxon>Camarodonta</taxon>
        <taxon>Echinidea</taxon>
        <taxon>Strongylocentrotidae</taxon>
        <taxon>Strongylocentrotus</taxon>
    </lineage>
</organism>
<name>A0A7M7NNV9_STRPU</name>
<dbReference type="EnsemblMetazoa" id="XM_030983393">
    <property type="protein sequence ID" value="XP_030839253"/>
    <property type="gene ID" value="LOC100891077"/>
</dbReference>
<proteinExistence type="predicted"/>
<protein>
    <recommendedName>
        <fullName evidence="3">Tesmin/TSO1-like CXC domain-containing protein</fullName>
    </recommendedName>
</protein>